<evidence type="ECO:0000313" key="2">
    <source>
        <dbReference type="Proteomes" id="UP000034913"/>
    </source>
</evidence>
<evidence type="ECO:0000313" key="1">
    <source>
        <dbReference type="EMBL" id="KKW26954.1"/>
    </source>
</evidence>
<sequence>MSLTMSALFSKIYLVSKLALTRSSIWVKDQFESLVVAMESFAAGLGL</sequence>
<organism evidence="1 2">
    <name type="scientific">candidate division Kazan bacterium GW2011_GWB1_52_7</name>
    <dbReference type="NCBI Taxonomy" id="1620414"/>
    <lineage>
        <taxon>Bacteria</taxon>
        <taxon>Bacteria division Kazan-3B-28</taxon>
    </lineage>
</organism>
<gene>
    <name evidence="1" type="ORF">VF00_C0002G0279</name>
</gene>
<protein>
    <submittedName>
        <fullName evidence="1">Uncharacterized protein</fullName>
    </submittedName>
</protein>
<dbReference type="EMBL" id="LCRB01000002">
    <property type="protein sequence ID" value="KKW26954.1"/>
    <property type="molecule type" value="Genomic_DNA"/>
</dbReference>
<dbReference type="Proteomes" id="UP000034913">
    <property type="component" value="Unassembled WGS sequence"/>
</dbReference>
<reference evidence="1 2" key="1">
    <citation type="journal article" date="2015" name="Nature">
        <title>rRNA introns, odd ribosomes, and small enigmatic genomes across a large radiation of phyla.</title>
        <authorList>
            <person name="Brown C.T."/>
            <person name="Hug L.A."/>
            <person name="Thomas B.C."/>
            <person name="Sharon I."/>
            <person name="Castelle C.J."/>
            <person name="Singh A."/>
            <person name="Wilkins M.J."/>
            <person name="Williams K.H."/>
            <person name="Banfield J.F."/>
        </authorList>
    </citation>
    <scope>NUCLEOTIDE SEQUENCE [LARGE SCALE GENOMIC DNA]</scope>
</reference>
<accession>A0A0G2A405</accession>
<dbReference type="AlphaFoldDB" id="A0A0G2A405"/>
<proteinExistence type="predicted"/>
<name>A0A0G2A405_UNCK3</name>
<comment type="caution">
    <text evidence="1">The sequence shown here is derived from an EMBL/GenBank/DDBJ whole genome shotgun (WGS) entry which is preliminary data.</text>
</comment>